<dbReference type="AlphaFoldDB" id="A0A8J2LE72"/>
<feature type="region of interest" description="Disordered" evidence="1">
    <location>
        <begin position="602"/>
        <end position="641"/>
    </location>
</feature>
<feature type="region of interest" description="Disordered" evidence="1">
    <location>
        <begin position="468"/>
        <end position="489"/>
    </location>
</feature>
<organism evidence="3 4">
    <name type="scientific">Allacma fusca</name>
    <dbReference type="NCBI Taxonomy" id="39272"/>
    <lineage>
        <taxon>Eukaryota</taxon>
        <taxon>Metazoa</taxon>
        <taxon>Ecdysozoa</taxon>
        <taxon>Arthropoda</taxon>
        <taxon>Hexapoda</taxon>
        <taxon>Collembola</taxon>
        <taxon>Symphypleona</taxon>
        <taxon>Sminthuridae</taxon>
        <taxon>Allacma</taxon>
    </lineage>
</organism>
<feature type="region of interest" description="Disordered" evidence="1">
    <location>
        <begin position="545"/>
        <end position="587"/>
    </location>
</feature>
<gene>
    <name evidence="3" type="ORF">AFUS01_LOCUS43671</name>
</gene>
<proteinExistence type="predicted"/>
<evidence type="ECO:0000256" key="1">
    <source>
        <dbReference type="SAM" id="MobiDB-lite"/>
    </source>
</evidence>
<feature type="compositionally biased region" description="Polar residues" evidence="1">
    <location>
        <begin position="473"/>
        <end position="483"/>
    </location>
</feature>
<keyword evidence="2" id="KW-0472">Membrane</keyword>
<keyword evidence="4" id="KW-1185">Reference proteome</keyword>
<name>A0A8J2LE72_9HEXA</name>
<protein>
    <submittedName>
        <fullName evidence="3">Uncharacterized protein</fullName>
    </submittedName>
</protein>
<feature type="transmembrane region" description="Helical" evidence="2">
    <location>
        <begin position="24"/>
        <end position="43"/>
    </location>
</feature>
<dbReference type="Proteomes" id="UP000708208">
    <property type="component" value="Unassembled WGS sequence"/>
</dbReference>
<sequence length="641" mass="71921">MECNSRIHFRTIVPFAKNHLPQNVMVAFSSFSIILTLKLLLILKFSFVGSTDEEYANGVAHAETMMKTVSFLSAQATKFALKKFALKSGMAAVERESELLQMAEEKSDTSQKTSHERLEKSGPIKSVSLPPFQTLKKDLAGSTFTAVRLLNGSQSYEIDRTIPPNRPQEKAVLDEILSIFKVSSPHQAEKDLREFHKDNYQVQPYPDNYRGRMLRAEVPVATVYGADYSSKINYCRPSSAVSITYANVSPWSSQTYTMGPRMCLTDNEPGTSYTSNKWQGCRLPGFPPEGQDCCGPGCCPSFGSNGTPCQWPNCKETTESCCCSLEAGRWETRSGYPTYGFHGQREHRGQQWCPCGCYEQSTAQRYPIPANCRQQPRPTVPTTSGNGRWAKRLPSGYWAKQRPILYPTSATRPPQGKYFRSDDYQRNKTRVIYGGSYRPSFYSISDPQPFFPKSRSHPWGEVPKFNYDPGPGETQTRATTQMPASHPGMSEDWRKMSFHSQPQSYESTQNRGVLAFYSADKHVEYQSSSEALQWLVQEDERLLRSSQQQNPVHDQMVNSRGSSSNPQIQPSPTHQIRPNSTAQQPESPVILPCSEESFINEPIHTSTPLSSPVGPLSPFQEVLQLSSDEHSPKILSAPSLD</sequence>
<evidence type="ECO:0000256" key="2">
    <source>
        <dbReference type="SAM" id="Phobius"/>
    </source>
</evidence>
<evidence type="ECO:0000313" key="3">
    <source>
        <dbReference type="EMBL" id="CAG7834137.1"/>
    </source>
</evidence>
<feature type="compositionally biased region" description="Polar residues" evidence="1">
    <location>
        <begin position="545"/>
        <end position="586"/>
    </location>
</feature>
<reference evidence="3" key="1">
    <citation type="submission" date="2021-06" db="EMBL/GenBank/DDBJ databases">
        <authorList>
            <person name="Hodson N. C."/>
            <person name="Mongue J. A."/>
            <person name="Jaron S. K."/>
        </authorList>
    </citation>
    <scope>NUCLEOTIDE SEQUENCE</scope>
</reference>
<keyword evidence="2" id="KW-0812">Transmembrane</keyword>
<evidence type="ECO:0000313" key="4">
    <source>
        <dbReference type="Proteomes" id="UP000708208"/>
    </source>
</evidence>
<accession>A0A8J2LE72</accession>
<feature type="compositionally biased region" description="Basic and acidic residues" evidence="1">
    <location>
        <begin position="101"/>
        <end position="122"/>
    </location>
</feature>
<comment type="caution">
    <text evidence="3">The sequence shown here is derived from an EMBL/GenBank/DDBJ whole genome shotgun (WGS) entry which is preliminary data.</text>
</comment>
<keyword evidence="2" id="KW-1133">Transmembrane helix</keyword>
<dbReference type="EMBL" id="CAJVCH010570126">
    <property type="protein sequence ID" value="CAG7834137.1"/>
    <property type="molecule type" value="Genomic_DNA"/>
</dbReference>
<feature type="region of interest" description="Disordered" evidence="1">
    <location>
        <begin position="101"/>
        <end position="125"/>
    </location>
</feature>